<dbReference type="PROSITE" id="PS50948">
    <property type="entry name" value="PAN"/>
    <property type="match status" value="1"/>
</dbReference>
<evidence type="ECO:0000256" key="15">
    <source>
        <dbReference type="PIRNR" id="PIRNR000641"/>
    </source>
</evidence>
<dbReference type="FunFam" id="3.50.4.10:FF:000002">
    <property type="entry name" value="G-type lectin S-receptor-like serine/threonine-protein kinase"/>
    <property type="match status" value="1"/>
</dbReference>
<evidence type="ECO:0000256" key="3">
    <source>
        <dbReference type="ARBA" id="ARBA00022527"/>
    </source>
</evidence>
<dbReference type="InterPro" id="IPR008271">
    <property type="entry name" value="Ser/Thr_kinase_AS"/>
</dbReference>
<dbReference type="EMBL" id="JAYWIO010000006">
    <property type="protein sequence ID" value="KAK7257255.1"/>
    <property type="molecule type" value="Genomic_DNA"/>
</dbReference>
<comment type="caution">
    <text evidence="22">The sequence shown here is derived from an EMBL/GenBank/DDBJ whole genome shotgun (WGS) entry which is preliminary data.</text>
</comment>
<accession>A0AAN9EJ04</accession>
<feature type="domain" description="Protein kinase" evidence="18">
    <location>
        <begin position="484"/>
        <end position="761"/>
    </location>
</feature>
<feature type="domain" description="EGF-like" evidence="19">
    <location>
        <begin position="271"/>
        <end position="308"/>
    </location>
</feature>
<dbReference type="PROSITE" id="PS50026">
    <property type="entry name" value="EGF_3"/>
    <property type="match status" value="1"/>
</dbReference>
<feature type="domain" description="Apple" evidence="21">
    <location>
        <begin position="327"/>
        <end position="410"/>
    </location>
</feature>
<dbReference type="PANTHER" id="PTHR27002">
    <property type="entry name" value="RECEPTOR-LIKE SERINE/THREONINE-PROTEIN KINASE SD1-8"/>
    <property type="match status" value="1"/>
</dbReference>
<dbReference type="SUPFAM" id="SSF51110">
    <property type="entry name" value="alpha-D-mannose-specific plant lectins"/>
    <property type="match status" value="1"/>
</dbReference>
<dbReference type="Pfam" id="PF00954">
    <property type="entry name" value="S_locus_glycop"/>
    <property type="match status" value="1"/>
</dbReference>
<dbReference type="Gene3D" id="3.30.200.20">
    <property type="entry name" value="Phosphorylase Kinase, domain 1"/>
    <property type="match status" value="1"/>
</dbReference>
<evidence type="ECO:0000313" key="23">
    <source>
        <dbReference type="Proteomes" id="UP001372338"/>
    </source>
</evidence>
<keyword evidence="9 15" id="KW-0067">ATP-binding</keyword>
<evidence type="ECO:0000256" key="4">
    <source>
        <dbReference type="ARBA" id="ARBA00022553"/>
    </source>
</evidence>
<evidence type="ECO:0000256" key="6">
    <source>
        <dbReference type="ARBA" id="ARBA00022729"/>
    </source>
</evidence>
<dbReference type="InterPro" id="IPR036426">
    <property type="entry name" value="Bulb-type_lectin_dom_sf"/>
</dbReference>
<dbReference type="SMART" id="SM00220">
    <property type="entry name" value="S_TKc"/>
    <property type="match status" value="1"/>
</dbReference>
<gene>
    <name evidence="22" type="ORF">RIF29_31100</name>
</gene>
<dbReference type="Gene3D" id="1.10.510.10">
    <property type="entry name" value="Transferase(Phosphotransferase) domain 1"/>
    <property type="match status" value="1"/>
</dbReference>
<dbReference type="SMART" id="SM00473">
    <property type="entry name" value="PAN_AP"/>
    <property type="match status" value="1"/>
</dbReference>
<evidence type="ECO:0000259" key="20">
    <source>
        <dbReference type="PROSITE" id="PS50927"/>
    </source>
</evidence>
<dbReference type="InterPro" id="IPR001480">
    <property type="entry name" value="Bulb-type_lectin_dom"/>
</dbReference>
<comment type="caution">
    <text evidence="16">Lacks conserved residue(s) required for the propagation of feature annotation.</text>
</comment>
<evidence type="ECO:0000259" key="21">
    <source>
        <dbReference type="PROSITE" id="PS50948"/>
    </source>
</evidence>
<evidence type="ECO:0000256" key="13">
    <source>
        <dbReference type="ARBA" id="ARBA00047899"/>
    </source>
</evidence>
<dbReference type="InterPro" id="IPR001245">
    <property type="entry name" value="Ser-Thr/Tyr_kinase_cat_dom"/>
</dbReference>
<dbReference type="InterPro" id="IPR000719">
    <property type="entry name" value="Prot_kinase_dom"/>
</dbReference>
<keyword evidence="2" id="KW-1003">Cell membrane</keyword>
<organism evidence="22 23">
    <name type="scientific">Crotalaria pallida</name>
    <name type="common">Smooth rattlebox</name>
    <name type="synonym">Crotalaria striata</name>
    <dbReference type="NCBI Taxonomy" id="3830"/>
    <lineage>
        <taxon>Eukaryota</taxon>
        <taxon>Viridiplantae</taxon>
        <taxon>Streptophyta</taxon>
        <taxon>Embryophyta</taxon>
        <taxon>Tracheophyta</taxon>
        <taxon>Spermatophyta</taxon>
        <taxon>Magnoliopsida</taxon>
        <taxon>eudicotyledons</taxon>
        <taxon>Gunneridae</taxon>
        <taxon>Pentapetalae</taxon>
        <taxon>rosids</taxon>
        <taxon>fabids</taxon>
        <taxon>Fabales</taxon>
        <taxon>Fabaceae</taxon>
        <taxon>Papilionoideae</taxon>
        <taxon>50 kb inversion clade</taxon>
        <taxon>genistoids sensu lato</taxon>
        <taxon>core genistoids</taxon>
        <taxon>Crotalarieae</taxon>
        <taxon>Crotalaria</taxon>
    </lineage>
</organism>
<keyword evidence="6" id="KW-0732">Signal</keyword>
<dbReference type="Proteomes" id="UP001372338">
    <property type="component" value="Unassembled WGS sequence"/>
</dbReference>
<evidence type="ECO:0000259" key="18">
    <source>
        <dbReference type="PROSITE" id="PS50011"/>
    </source>
</evidence>
<dbReference type="GO" id="GO:0005524">
    <property type="term" value="F:ATP binding"/>
    <property type="evidence" value="ECO:0007669"/>
    <property type="project" value="UniProtKB-KW"/>
</dbReference>
<dbReference type="GO" id="GO:0004674">
    <property type="term" value="F:protein serine/threonine kinase activity"/>
    <property type="evidence" value="ECO:0007669"/>
    <property type="project" value="UniProtKB-KW"/>
</dbReference>
<comment type="similarity">
    <text evidence="15">Belongs to the protein kinase superfamily. Ser/Thr protein kinase family.</text>
</comment>
<dbReference type="InterPro" id="IPR024171">
    <property type="entry name" value="SRK-like_kinase"/>
</dbReference>
<dbReference type="FunFam" id="3.30.200.20:FF:000195">
    <property type="entry name" value="G-type lectin S-receptor-like serine/threonine-protein kinase"/>
    <property type="match status" value="1"/>
</dbReference>
<evidence type="ECO:0000256" key="8">
    <source>
        <dbReference type="ARBA" id="ARBA00022777"/>
    </source>
</evidence>
<keyword evidence="23" id="KW-1185">Reference proteome</keyword>
<evidence type="ECO:0000256" key="10">
    <source>
        <dbReference type="ARBA" id="ARBA00023157"/>
    </source>
</evidence>
<evidence type="ECO:0000259" key="19">
    <source>
        <dbReference type="PROSITE" id="PS50026"/>
    </source>
</evidence>
<dbReference type="PROSITE" id="PS50011">
    <property type="entry name" value="PROTEIN_KINASE_DOM"/>
    <property type="match status" value="1"/>
</dbReference>
<dbReference type="Gene3D" id="3.50.4.10">
    <property type="entry name" value="Hepatocyte Growth Factor"/>
    <property type="match status" value="1"/>
</dbReference>
<evidence type="ECO:0000256" key="1">
    <source>
        <dbReference type="ARBA" id="ARBA00004251"/>
    </source>
</evidence>
<evidence type="ECO:0000256" key="16">
    <source>
        <dbReference type="PROSITE-ProRule" id="PRU00076"/>
    </source>
</evidence>
<keyword evidence="7 15" id="KW-0547">Nucleotide-binding</keyword>
<proteinExistence type="inferred from homology"/>
<evidence type="ECO:0000313" key="22">
    <source>
        <dbReference type="EMBL" id="KAK7257255.1"/>
    </source>
</evidence>
<name>A0AAN9EJ04_CROPI</name>
<dbReference type="GO" id="GO:0005886">
    <property type="term" value="C:plasma membrane"/>
    <property type="evidence" value="ECO:0007669"/>
    <property type="project" value="UniProtKB-SubCell"/>
</dbReference>
<reference evidence="22 23" key="1">
    <citation type="submission" date="2024-01" db="EMBL/GenBank/DDBJ databases">
        <title>The genomes of 5 underutilized Papilionoideae crops provide insights into root nodulation and disease resistanc.</title>
        <authorList>
            <person name="Yuan L."/>
        </authorList>
    </citation>
    <scope>NUCLEOTIDE SEQUENCE [LARGE SCALE GENOMIC DNA]</scope>
    <source>
        <strain evidence="22">ZHUSHIDOU_FW_LH</strain>
        <tissue evidence="22">Leaf</tissue>
    </source>
</reference>
<keyword evidence="16" id="KW-0245">EGF-like domain</keyword>
<evidence type="ECO:0000256" key="7">
    <source>
        <dbReference type="ARBA" id="ARBA00022741"/>
    </source>
</evidence>
<evidence type="ECO:0000256" key="9">
    <source>
        <dbReference type="ARBA" id="ARBA00022840"/>
    </source>
</evidence>
<keyword evidence="17" id="KW-0812">Transmembrane</keyword>
<evidence type="ECO:0000256" key="17">
    <source>
        <dbReference type="SAM" id="Phobius"/>
    </source>
</evidence>
<comment type="subcellular location">
    <subcellularLocation>
        <location evidence="1">Cell membrane</location>
        <topology evidence="1">Single-pass type I membrane protein</topology>
    </subcellularLocation>
</comment>
<feature type="transmembrane region" description="Helical" evidence="17">
    <location>
        <begin position="423"/>
        <end position="444"/>
    </location>
</feature>
<dbReference type="Pfam" id="PF01453">
    <property type="entry name" value="B_lectin"/>
    <property type="match status" value="1"/>
</dbReference>
<dbReference type="InterPro" id="IPR003609">
    <property type="entry name" value="Pan_app"/>
</dbReference>
<keyword evidence="17" id="KW-1133">Transmembrane helix</keyword>
<evidence type="ECO:0000256" key="12">
    <source>
        <dbReference type="ARBA" id="ARBA00023180"/>
    </source>
</evidence>
<dbReference type="InterPro" id="IPR011009">
    <property type="entry name" value="Kinase-like_dom_sf"/>
</dbReference>
<dbReference type="FunFam" id="2.90.10.10:FF:000004">
    <property type="entry name" value="G-type lectin S-receptor-like serine/threonine-protein kinase"/>
    <property type="match status" value="1"/>
</dbReference>
<comment type="catalytic activity">
    <reaction evidence="14 15">
        <text>L-seryl-[protein] + ATP = O-phospho-L-seryl-[protein] + ADP + H(+)</text>
        <dbReference type="Rhea" id="RHEA:17989"/>
        <dbReference type="Rhea" id="RHEA-COMP:9863"/>
        <dbReference type="Rhea" id="RHEA-COMP:11604"/>
        <dbReference type="ChEBI" id="CHEBI:15378"/>
        <dbReference type="ChEBI" id="CHEBI:29999"/>
        <dbReference type="ChEBI" id="CHEBI:30616"/>
        <dbReference type="ChEBI" id="CHEBI:83421"/>
        <dbReference type="ChEBI" id="CHEBI:456216"/>
        <dbReference type="EC" id="2.7.11.1"/>
    </reaction>
</comment>
<dbReference type="SUPFAM" id="SSF56112">
    <property type="entry name" value="Protein kinase-like (PK-like)"/>
    <property type="match status" value="1"/>
</dbReference>
<dbReference type="InterPro" id="IPR000742">
    <property type="entry name" value="EGF"/>
</dbReference>
<dbReference type="SMART" id="SM00108">
    <property type="entry name" value="B_lectin"/>
    <property type="match status" value="1"/>
</dbReference>
<dbReference type="PANTHER" id="PTHR27002:SF1069">
    <property type="entry name" value="NON-SPECIFIC SERINE_THREONINE PROTEIN KINASE"/>
    <property type="match status" value="1"/>
</dbReference>
<sequence>MMRTSTSLDSLATSQSLRDGETLISADESFELGFFSPGNSTRRYLGVWYRDISGNSTIVWVANREKPLQNMSGVLKFNEEGKLELFNDTNSTVWSSNISSKAVNNPIAQLLNSGNLVVKNGQDSNEDNFLWQSFDYPTDTYLPGMKLGWDLITGLERFVSCWKSEDDPAVGEYSEKVDRRGYPQVIKWKGSAIKKRVGPWTGLSFTGYPVSISRKLVTYEVMVNQKEVYYEYQLLDRSIYSIFRLTPLGSGQRLSWDRQTRSLLEVFARGEQDPCDNYALCGSNSICNMNGNMPTCQCLKGYVPKFPEQWNISYWSNDCVPRNESDCKNSNTDGFWKYTGLKLPDTSSSWFSTTTDLEECQVLCLKNCSCTAYASLDIRNGGSGCIHWYHSIIDLRLFSQGGDDLYVRVPASELGQGNNKKKLVGTTMGVIIFVLIIFVCVMIIKKSRAAREFFRKHYNYKVRNQSVDLPMFDFSVIANATEKFSSRKKLGEGGFGPVYKGTLTDGQEFAVKRLSKTSGQGSEEFKNEVALIAKLQHRNLVKLLGFCIQGEEKMLIYEYMQNRSLDSFIFDVTRRELLDWPKRFKIIGCIARGLLYLHQDSRLRIIHRDLKISNILLDGNLDPKISDFGLARALLGDQVEANTNIVAGTYGYMAPEYAVRGHFSVKSDVFSYGVIILEIVSGKKNREFSDPVNNHNLLGHAWRLWTEERALELLDEVLGELCTPSEVIRCIQVGLLCVQQRPKDRPDMSSVVLMLNGEKLLPKPKVPGFYTESDVTREADSLPTNHKLLSANGVSITVLEGR</sequence>
<keyword evidence="4" id="KW-0597">Phosphoprotein</keyword>
<dbReference type="CDD" id="cd00028">
    <property type="entry name" value="B_lectin"/>
    <property type="match status" value="1"/>
</dbReference>
<keyword evidence="3 15" id="KW-0723">Serine/threonine-protein kinase</keyword>
<dbReference type="Gene3D" id="2.90.10.10">
    <property type="entry name" value="Bulb-type lectin domain"/>
    <property type="match status" value="1"/>
</dbReference>
<dbReference type="FunFam" id="1.10.510.10:FF:002239">
    <property type="match status" value="1"/>
</dbReference>
<evidence type="ECO:0000256" key="5">
    <source>
        <dbReference type="ARBA" id="ARBA00022679"/>
    </source>
</evidence>
<evidence type="ECO:0000256" key="2">
    <source>
        <dbReference type="ARBA" id="ARBA00022475"/>
    </source>
</evidence>
<evidence type="ECO:0000256" key="14">
    <source>
        <dbReference type="ARBA" id="ARBA00048679"/>
    </source>
</evidence>
<dbReference type="PIRSF" id="PIRSF000641">
    <property type="entry name" value="SRK"/>
    <property type="match status" value="1"/>
</dbReference>
<keyword evidence="17" id="KW-0472">Membrane</keyword>
<dbReference type="CDD" id="cd14066">
    <property type="entry name" value="STKc_IRAK"/>
    <property type="match status" value="1"/>
</dbReference>
<dbReference type="GO" id="GO:0048544">
    <property type="term" value="P:recognition of pollen"/>
    <property type="evidence" value="ECO:0007669"/>
    <property type="project" value="InterPro"/>
</dbReference>
<dbReference type="PROSITE" id="PS50927">
    <property type="entry name" value="BULB_LECTIN"/>
    <property type="match status" value="1"/>
</dbReference>
<comment type="catalytic activity">
    <reaction evidence="13 15">
        <text>L-threonyl-[protein] + ATP = O-phospho-L-threonyl-[protein] + ADP + H(+)</text>
        <dbReference type="Rhea" id="RHEA:46608"/>
        <dbReference type="Rhea" id="RHEA-COMP:11060"/>
        <dbReference type="Rhea" id="RHEA-COMP:11605"/>
        <dbReference type="ChEBI" id="CHEBI:15378"/>
        <dbReference type="ChEBI" id="CHEBI:30013"/>
        <dbReference type="ChEBI" id="CHEBI:30616"/>
        <dbReference type="ChEBI" id="CHEBI:61977"/>
        <dbReference type="ChEBI" id="CHEBI:456216"/>
        <dbReference type="EC" id="2.7.11.1"/>
    </reaction>
</comment>
<keyword evidence="10" id="KW-1015">Disulfide bond</keyword>
<evidence type="ECO:0000256" key="11">
    <source>
        <dbReference type="ARBA" id="ARBA00023170"/>
    </source>
</evidence>
<feature type="domain" description="Bulb-type lectin" evidence="20">
    <location>
        <begin position="8"/>
        <end position="131"/>
    </location>
</feature>
<protein>
    <recommendedName>
        <fullName evidence="15">Receptor-like serine/threonine-protein kinase</fullName>
        <ecNumber evidence="15">2.7.11.1</ecNumber>
    </recommendedName>
</protein>
<dbReference type="CDD" id="cd01098">
    <property type="entry name" value="PAN_AP_plant"/>
    <property type="match status" value="1"/>
</dbReference>
<keyword evidence="8 15" id="KW-0418">Kinase</keyword>
<dbReference type="InterPro" id="IPR000858">
    <property type="entry name" value="S_locus_glycoprot_dom"/>
</dbReference>
<dbReference type="EC" id="2.7.11.1" evidence="15"/>
<dbReference type="PROSITE" id="PS00108">
    <property type="entry name" value="PROTEIN_KINASE_ST"/>
    <property type="match status" value="1"/>
</dbReference>
<dbReference type="Pfam" id="PF07714">
    <property type="entry name" value="PK_Tyr_Ser-Thr"/>
    <property type="match status" value="1"/>
</dbReference>
<keyword evidence="11" id="KW-0675">Receptor</keyword>
<keyword evidence="12" id="KW-0325">Glycoprotein</keyword>
<dbReference type="Pfam" id="PF08276">
    <property type="entry name" value="PAN_2"/>
    <property type="match status" value="1"/>
</dbReference>
<dbReference type="AlphaFoldDB" id="A0AAN9EJ04"/>
<keyword evidence="5 15" id="KW-0808">Transferase</keyword>